<comment type="similarity">
    <text evidence="2 6">Belongs to the ORC2 family.</text>
</comment>
<dbReference type="Proteomes" id="UP001378592">
    <property type="component" value="Unassembled WGS sequence"/>
</dbReference>
<dbReference type="GO" id="GO:0005664">
    <property type="term" value="C:nuclear origin of replication recognition complex"/>
    <property type="evidence" value="ECO:0007669"/>
    <property type="project" value="UniProtKB-UniRule"/>
</dbReference>
<evidence type="ECO:0000256" key="1">
    <source>
        <dbReference type="ARBA" id="ARBA00004123"/>
    </source>
</evidence>
<proteinExistence type="inferred from homology"/>
<evidence type="ECO:0000256" key="6">
    <source>
        <dbReference type="RuleBase" id="RU368084"/>
    </source>
</evidence>
<keyword evidence="11" id="KW-1185">Reference proteome</keyword>
<comment type="caution">
    <text evidence="10">The sequence shown here is derived from an EMBL/GenBank/DDBJ whole genome shotgun (WGS) entry which is preliminary data.</text>
</comment>
<gene>
    <name evidence="10" type="ORF">R5R35_006268</name>
</gene>
<dbReference type="PANTHER" id="PTHR14052">
    <property type="entry name" value="ORIGIN RECOGNITION COMPLEX SUBUNIT 2"/>
    <property type="match status" value="1"/>
</dbReference>
<evidence type="ECO:0000313" key="11">
    <source>
        <dbReference type="Proteomes" id="UP001378592"/>
    </source>
</evidence>
<dbReference type="GO" id="GO:0003688">
    <property type="term" value="F:DNA replication origin binding"/>
    <property type="evidence" value="ECO:0007669"/>
    <property type="project" value="UniProtKB-UniRule"/>
</dbReference>
<dbReference type="PANTHER" id="PTHR14052:SF0">
    <property type="entry name" value="ORIGIN RECOGNITION COMPLEX SUBUNIT 2"/>
    <property type="match status" value="1"/>
</dbReference>
<dbReference type="InterPro" id="IPR056773">
    <property type="entry name" value="WHD_ORC2"/>
</dbReference>
<feature type="domain" description="Origin recognition complex subunit 2 winged-helix" evidence="9">
    <location>
        <begin position="533"/>
        <end position="591"/>
    </location>
</feature>
<comment type="subunit">
    <text evidence="6">Component of the origin recognition complex (ORC).</text>
</comment>
<evidence type="ECO:0000256" key="7">
    <source>
        <dbReference type="SAM" id="MobiDB-lite"/>
    </source>
</evidence>
<feature type="compositionally biased region" description="Acidic residues" evidence="7">
    <location>
        <begin position="205"/>
        <end position="221"/>
    </location>
</feature>
<accession>A0AAN9ZHX8</accession>
<organism evidence="10 11">
    <name type="scientific">Gryllus longicercus</name>
    <dbReference type="NCBI Taxonomy" id="2509291"/>
    <lineage>
        <taxon>Eukaryota</taxon>
        <taxon>Metazoa</taxon>
        <taxon>Ecdysozoa</taxon>
        <taxon>Arthropoda</taxon>
        <taxon>Hexapoda</taxon>
        <taxon>Insecta</taxon>
        <taxon>Pterygota</taxon>
        <taxon>Neoptera</taxon>
        <taxon>Polyneoptera</taxon>
        <taxon>Orthoptera</taxon>
        <taxon>Ensifera</taxon>
        <taxon>Gryllidea</taxon>
        <taxon>Grylloidea</taxon>
        <taxon>Gryllidae</taxon>
        <taxon>Gryllinae</taxon>
        <taxon>Gryllus</taxon>
    </lineage>
</organism>
<name>A0AAN9ZHX8_9ORTH</name>
<comment type="function">
    <text evidence="6">Component of the origin recognition complex (ORC) that binds origins of replication. DNA-binding is ATP-dependent. ORC is required to assemble the pre-replication complex necessary to initiate DNA replication.</text>
</comment>
<dbReference type="Pfam" id="PF04084">
    <property type="entry name" value="RecA-like_ORC2"/>
    <property type="match status" value="1"/>
</dbReference>
<evidence type="ECO:0000256" key="5">
    <source>
        <dbReference type="ARBA" id="ARBA00023242"/>
    </source>
</evidence>
<reference evidence="10 11" key="1">
    <citation type="submission" date="2024-03" db="EMBL/GenBank/DDBJ databases">
        <title>The genome assembly and annotation of the cricket Gryllus longicercus Weissman &amp; Gray.</title>
        <authorList>
            <person name="Szrajer S."/>
            <person name="Gray D."/>
            <person name="Ylla G."/>
        </authorList>
    </citation>
    <scope>NUCLEOTIDE SEQUENCE [LARGE SCALE GENOMIC DNA]</scope>
    <source>
        <strain evidence="10">DAG 2021-001</strain>
        <tissue evidence="10">Whole body minus gut</tissue>
    </source>
</reference>
<dbReference type="InterPro" id="IPR007220">
    <property type="entry name" value="ORC2"/>
</dbReference>
<protein>
    <recommendedName>
        <fullName evidence="3 6">Origin recognition complex subunit 2</fullName>
    </recommendedName>
</protein>
<keyword evidence="4 6" id="KW-0235">DNA replication</keyword>
<evidence type="ECO:0000313" key="10">
    <source>
        <dbReference type="EMBL" id="KAK7874227.1"/>
    </source>
</evidence>
<evidence type="ECO:0000256" key="3">
    <source>
        <dbReference type="ARBA" id="ARBA00019080"/>
    </source>
</evidence>
<dbReference type="AlphaFoldDB" id="A0AAN9ZHX8"/>
<dbReference type="InterPro" id="IPR056772">
    <property type="entry name" value="RecA-like_ORC2"/>
</dbReference>
<feature type="region of interest" description="Disordered" evidence="7">
    <location>
        <begin position="91"/>
        <end position="162"/>
    </location>
</feature>
<evidence type="ECO:0000256" key="2">
    <source>
        <dbReference type="ARBA" id="ARBA00007421"/>
    </source>
</evidence>
<dbReference type="Pfam" id="PF24882">
    <property type="entry name" value="WHD_ORC2"/>
    <property type="match status" value="1"/>
</dbReference>
<dbReference type="GO" id="GO:0006260">
    <property type="term" value="P:DNA replication"/>
    <property type="evidence" value="ECO:0007669"/>
    <property type="project" value="UniProtKB-UniRule"/>
</dbReference>
<dbReference type="EMBL" id="JAZDUA010000004">
    <property type="protein sequence ID" value="KAK7874227.1"/>
    <property type="molecule type" value="Genomic_DNA"/>
</dbReference>
<feature type="region of interest" description="Disordered" evidence="7">
    <location>
        <begin position="202"/>
        <end position="238"/>
    </location>
</feature>
<feature type="domain" description="Origin recognition complex subunit 2 RecA-like" evidence="8">
    <location>
        <begin position="318"/>
        <end position="475"/>
    </location>
</feature>
<comment type="subcellular location">
    <subcellularLocation>
        <location evidence="1 6">Nucleus</location>
    </subcellularLocation>
</comment>
<evidence type="ECO:0000259" key="9">
    <source>
        <dbReference type="Pfam" id="PF24882"/>
    </source>
</evidence>
<evidence type="ECO:0000256" key="4">
    <source>
        <dbReference type="ARBA" id="ARBA00022705"/>
    </source>
</evidence>
<keyword evidence="5 6" id="KW-0539">Nucleus</keyword>
<sequence length="603" mass="67891">MGDTRRKKVNVTYVSDSDVANIFVSLDGEGLYDSQKGRVKRKADTLKCEQEDIELPDLAVQSKPSNLFESGDVTGQQIFGFCTPKRHGALASRALDSGSKTPKTPQRIKTPMQVTPSSHRGKPPKTCTGASPLSHKLLDLKATPRQSLSQKESRQVNETPKAVKKLQYLSDEVRGKDNALCPQTPYNLRRRFKKKIAIAASEEQYSSDEGEAEDFSGDDSDWASKSEDSLTNSSSEDEECDGVQNVILTKKGAGFGPSNCKNFKLNFMPATEQYFQSHASRKIHTSNRTLGKLRHNLPQEKLQKLLSETTSSHTKHLEKLQNNAIFLFSKWQFMLREGFNILLYGVGSKHNLLNTFQQQITEPSVVVNGFFPSLTVQEILSSIAEDVLDLHGLSVDLHETVDCIRKAFSQRHSSRLFLVIHNIDGVMLRNDKCQEVLASLSSTPNIHLIASIDHISAPLMWDQNVLSLFNFSWWDTTTFQPYVNETAFESSLLVQQSGHLALSSLQNVFRSLTNNAKKIFLLMAEYQKDHKDESHYSGMPFKKLYTMCRESLLVSSDLALRSQLTEFLDHRLVKSRRGHDGSELLSIPIDMSILDQFINQQEL</sequence>
<evidence type="ECO:0000259" key="8">
    <source>
        <dbReference type="Pfam" id="PF04084"/>
    </source>
</evidence>